<dbReference type="InterPro" id="IPR011705">
    <property type="entry name" value="BACK"/>
</dbReference>
<dbReference type="Pfam" id="PF07707">
    <property type="entry name" value="BACK"/>
    <property type="match status" value="1"/>
</dbReference>
<dbReference type="PANTHER" id="PTHR45774">
    <property type="entry name" value="BTB/POZ DOMAIN-CONTAINING"/>
    <property type="match status" value="1"/>
</dbReference>
<dbReference type="PROSITE" id="PS50097">
    <property type="entry name" value="BTB"/>
    <property type="match status" value="1"/>
</dbReference>
<dbReference type="STRING" id="195883.A0A482XQ59"/>
<evidence type="ECO:0000313" key="3">
    <source>
        <dbReference type="Proteomes" id="UP000291343"/>
    </source>
</evidence>
<evidence type="ECO:0000313" key="2">
    <source>
        <dbReference type="EMBL" id="RZF47548.1"/>
    </source>
</evidence>
<evidence type="ECO:0000259" key="1">
    <source>
        <dbReference type="PROSITE" id="PS50097"/>
    </source>
</evidence>
<dbReference type="SUPFAM" id="SSF54695">
    <property type="entry name" value="POZ domain"/>
    <property type="match status" value="1"/>
</dbReference>
<reference evidence="2 3" key="1">
    <citation type="journal article" date="2017" name="Gigascience">
        <title>Genome sequence of the small brown planthopper, Laodelphax striatellus.</title>
        <authorList>
            <person name="Zhu J."/>
            <person name="Jiang F."/>
            <person name="Wang X."/>
            <person name="Yang P."/>
            <person name="Bao Y."/>
            <person name="Zhao W."/>
            <person name="Wang W."/>
            <person name="Lu H."/>
            <person name="Wang Q."/>
            <person name="Cui N."/>
            <person name="Li J."/>
            <person name="Chen X."/>
            <person name="Luo L."/>
            <person name="Yu J."/>
            <person name="Kang L."/>
            <person name="Cui F."/>
        </authorList>
    </citation>
    <scope>NUCLEOTIDE SEQUENCE [LARGE SCALE GENOMIC DNA]</scope>
    <source>
        <strain evidence="2">Lst14</strain>
    </source>
</reference>
<dbReference type="Gene3D" id="3.30.710.10">
    <property type="entry name" value="Potassium Channel Kv1.1, Chain A"/>
    <property type="match status" value="1"/>
</dbReference>
<dbReference type="GO" id="GO:0005829">
    <property type="term" value="C:cytosol"/>
    <property type="evidence" value="ECO:0007669"/>
    <property type="project" value="TreeGrafter"/>
</dbReference>
<dbReference type="InterPro" id="IPR000210">
    <property type="entry name" value="BTB/POZ_dom"/>
</dbReference>
<dbReference type="OrthoDB" id="6621423at2759"/>
<feature type="domain" description="BTB" evidence="1">
    <location>
        <begin position="29"/>
        <end position="96"/>
    </location>
</feature>
<dbReference type="PANTHER" id="PTHR45774:SF4">
    <property type="entry name" value="AXUNDEAD, ISOFORM F"/>
    <property type="match status" value="1"/>
</dbReference>
<keyword evidence="3" id="KW-1185">Reference proteome</keyword>
<dbReference type="EMBL" id="QKKF02004048">
    <property type="protein sequence ID" value="RZF47548.1"/>
    <property type="molecule type" value="Genomic_DNA"/>
</dbReference>
<sequence length="369" mass="42369">MDPNSSTDPDLSKMFEKRFLRLLEKDIECDCEFVVGSQKTVIKGHKLVFSAASEVFHAMFYGELKEEQSVRIEDIDPEVFQGMRRFIYTGEVKFTSSIQALLIYIAARKYIINPLSKKCISFIQEKHIQPSEVLEFVEICKIHCIQEFEEFYNKVIQENTDKVVESDYFLLARPEVIELILKSPSLNLNSEIDVFQHFERWVIAEAGRKGIDVEETMTGSIGHLKKHIRFLSMSSDDFLTKVVVSSLLTPEEKVAVACNLKKVDSKSMPKSISLEVQPRSFITTDTSLDTRCYANEHVFLVLVDDPNCCSFGECNGTFGKYNEEIQGYYKYKMVIAKIPKSKLRNRCFSIDNASNIVNIRCSFNIIVEK</sequence>
<dbReference type="SMR" id="A0A482XQ59"/>
<protein>
    <recommendedName>
        <fullName evidence="1">BTB domain-containing protein</fullName>
    </recommendedName>
</protein>
<proteinExistence type="predicted"/>
<dbReference type="Pfam" id="PF00651">
    <property type="entry name" value="BTB"/>
    <property type="match status" value="1"/>
</dbReference>
<organism evidence="2 3">
    <name type="scientific">Laodelphax striatellus</name>
    <name type="common">Small brown planthopper</name>
    <name type="synonym">Delphax striatella</name>
    <dbReference type="NCBI Taxonomy" id="195883"/>
    <lineage>
        <taxon>Eukaryota</taxon>
        <taxon>Metazoa</taxon>
        <taxon>Ecdysozoa</taxon>
        <taxon>Arthropoda</taxon>
        <taxon>Hexapoda</taxon>
        <taxon>Insecta</taxon>
        <taxon>Pterygota</taxon>
        <taxon>Neoptera</taxon>
        <taxon>Paraneoptera</taxon>
        <taxon>Hemiptera</taxon>
        <taxon>Auchenorrhyncha</taxon>
        <taxon>Fulgoroidea</taxon>
        <taxon>Delphacidae</taxon>
        <taxon>Criomorphinae</taxon>
        <taxon>Laodelphax</taxon>
    </lineage>
</organism>
<comment type="caution">
    <text evidence="2">The sequence shown here is derived from an EMBL/GenBank/DDBJ whole genome shotgun (WGS) entry which is preliminary data.</text>
</comment>
<gene>
    <name evidence="2" type="ORF">LSTR_LSTR009084</name>
</gene>
<name>A0A482XQ59_LAOST</name>
<dbReference type="InParanoid" id="A0A482XQ59"/>
<dbReference type="AlphaFoldDB" id="A0A482XQ59"/>
<dbReference type="SMART" id="SM00225">
    <property type="entry name" value="BTB"/>
    <property type="match status" value="1"/>
</dbReference>
<dbReference type="SMART" id="SM00875">
    <property type="entry name" value="BACK"/>
    <property type="match status" value="1"/>
</dbReference>
<dbReference type="GO" id="GO:0022008">
    <property type="term" value="P:neurogenesis"/>
    <property type="evidence" value="ECO:0007669"/>
    <property type="project" value="TreeGrafter"/>
</dbReference>
<dbReference type="Gene3D" id="1.25.40.420">
    <property type="match status" value="1"/>
</dbReference>
<accession>A0A482XQ59</accession>
<dbReference type="InterPro" id="IPR011333">
    <property type="entry name" value="SKP1/BTB/POZ_sf"/>
</dbReference>
<dbReference type="Proteomes" id="UP000291343">
    <property type="component" value="Unassembled WGS sequence"/>
</dbReference>